<dbReference type="RefSeq" id="XP_016612515.1">
    <property type="nucleotide sequence ID" value="XM_016748536.1"/>
</dbReference>
<feature type="chain" id="PRO_5005540261" evidence="2">
    <location>
        <begin position="20"/>
        <end position="221"/>
    </location>
</feature>
<evidence type="ECO:0000313" key="3">
    <source>
        <dbReference type="EMBL" id="KND04476.1"/>
    </source>
</evidence>
<dbReference type="Proteomes" id="UP000053201">
    <property type="component" value="Unassembled WGS sequence"/>
</dbReference>
<dbReference type="AlphaFoldDB" id="A0A0L0HSZ1"/>
<feature type="compositionally biased region" description="Low complexity" evidence="1">
    <location>
        <begin position="163"/>
        <end position="174"/>
    </location>
</feature>
<feature type="compositionally biased region" description="Basic and acidic residues" evidence="1">
    <location>
        <begin position="201"/>
        <end position="212"/>
    </location>
</feature>
<name>A0A0L0HSZ1_SPIPD</name>
<dbReference type="VEuPathDB" id="FungiDB:SPPG_00203"/>
<evidence type="ECO:0000256" key="2">
    <source>
        <dbReference type="SAM" id="SignalP"/>
    </source>
</evidence>
<dbReference type="EMBL" id="KQ257450">
    <property type="protein sequence ID" value="KND04476.1"/>
    <property type="molecule type" value="Genomic_DNA"/>
</dbReference>
<dbReference type="InParanoid" id="A0A0L0HSZ1"/>
<feature type="region of interest" description="Disordered" evidence="1">
    <location>
        <begin position="163"/>
        <end position="221"/>
    </location>
</feature>
<protein>
    <submittedName>
        <fullName evidence="3">Uncharacterized protein</fullName>
    </submittedName>
</protein>
<sequence>MALWFFVAAAILLVGSSQARSLIARQVLGDTSLPANITPLSTVTVPMAFTFQDARNGIFCGTFNITHNPSAAYWYPSTIWTLDIILTNSQVWWISNAVADIWQENQGGNLRATPINGVNNAVQPGGWVQVAVCYDVLDMSKAYGVVGTATFGTSEKIVVATTSSAKVSSTTASPTPTPTPPFVLNLGGAALRPVPPKKIRRDMELEERPVEDDHNEEPNEE</sequence>
<accession>A0A0L0HSZ1</accession>
<organism evidence="3 4">
    <name type="scientific">Spizellomyces punctatus (strain DAOM BR117)</name>
    <dbReference type="NCBI Taxonomy" id="645134"/>
    <lineage>
        <taxon>Eukaryota</taxon>
        <taxon>Fungi</taxon>
        <taxon>Fungi incertae sedis</taxon>
        <taxon>Chytridiomycota</taxon>
        <taxon>Chytridiomycota incertae sedis</taxon>
        <taxon>Chytridiomycetes</taxon>
        <taxon>Spizellomycetales</taxon>
        <taxon>Spizellomycetaceae</taxon>
        <taxon>Spizellomyces</taxon>
    </lineage>
</organism>
<gene>
    <name evidence="3" type="ORF">SPPG_00203</name>
</gene>
<evidence type="ECO:0000256" key="1">
    <source>
        <dbReference type="SAM" id="MobiDB-lite"/>
    </source>
</evidence>
<keyword evidence="4" id="KW-1185">Reference proteome</keyword>
<dbReference type="OrthoDB" id="10328574at2759"/>
<proteinExistence type="predicted"/>
<feature type="signal peptide" evidence="2">
    <location>
        <begin position="1"/>
        <end position="19"/>
    </location>
</feature>
<keyword evidence="2" id="KW-0732">Signal</keyword>
<reference evidence="3 4" key="1">
    <citation type="submission" date="2009-08" db="EMBL/GenBank/DDBJ databases">
        <title>The Genome Sequence of Spizellomyces punctatus strain DAOM BR117.</title>
        <authorList>
            <consortium name="The Broad Institute Genome Sequencing Platform"/>
            <person name="Russ C."/>
            <person name="Cuomo C."/>
            <person name="Shea T."/>
            <person name="Young S.K."/>
            <person name="Zeng Q."/>
            <person name="Koehrsen M."/>
            <person name="Haas B."/>
            <person name="Borodovsky M."/>
            <person name="Guigo R."/>
            <person name="Alvarado L."/>
            <person name="Berlin A."/>
            <person name="Bochicchio J."/>
            <person name="Borenstein D."/>
            <person name="Chapman S."/>
            <person name="Chen Z."/>
            <person name="Engels R."/>
            <person name="Freedman E."/>
            <person name="Gellesch M."/>
            <person name="Goldberg J."/>
            <person name="Griggs A."/>
            <person name="Gujja S."/>
            <person name="Heiman D."/>
            <person name="Hepburn T."/>
            <person name="Howarth C."/>
            <person name="Jen D."/>
            <person name="Larson L."/>
            <person name="Lewis B."/>
            <person name="Mehta T."/>
            <person name="Park D."/>
            <person name="Pearson M."/>
            <person name="Roberts A."/>
            <person name="Saif S."/>
            <person name="Shenoy N."/>
            <person name="Sisk P."/>
            <person name="Stolte C."/>
            <person name="Sykes S."/>
            <person name="Thomson T."/>
            <person name="Walk T."/>
            <person name="White J."/>
            <person name="Yandava C."/>
            <person name="Burger G."/>
            <person name="Gray M.W."/>
            <person name="Holland P.W.H."/>
            <person name="King N."/>
            <person name="Lang F.B.F."/>
            <person name="Roger A.J."/>
            <person name="Ruiz-Trillo I."/>
            <person name="Lander E."/>
            <person name="Nusbaum C."/>
        </authorList>
    </citation>
    <scope>NUCLEOTIDE SEQUENCE [LARGE SCALE GENOMIC DNA]</scope>
    <source>
        <strain evidence="3 4">DAOM BR117</strain>
    </source>
</reference>
<dbReference type="GeneID" id="27683948"/>
<evidence type="ECO:0000313" key="4">
    <source>
        <dbReference type="Proteomes" id="UP000053201"/>
    </source>
</evidence>